<reference evidence="9 10" key="1">
    <citation type="submission" date="2018-12" db="EMBL/GenBank/DDBJ databases">
        <authorList>
            <person name="Yang Y."/>
        </authorList>
    </citation>
    <scope>NUCLEOTIDE SEQUENCE [LARGE SCALE GENOMIC DNA]</scope>
    <source>
        <strain evidence="9 10">L-25-5w-1</strain>
    </source>
</reference>
<dbReference type="Gene3D" id="3.30.565.10">
    <property type="entry name" value="Histidine kinase-like ATPase, C-terminal domain"/>
    <property type="match status" value="1"/>
</dbReference>
<dbReference type="InterPro" id="IPR001610">
    <property type="entry name" value="PAC"/>
</dbReference>
<dbReference type="InterPro" id="IPR036890">
    <property type="entry name" value="HATPase_C_sf"/>
</dbReference>
<evidence type="ECO:0000313" key="10">
    <source>
        <dbReference type="Proteomes" id="UP000277007"/>
    </source>
</evidence>
<dbReference type="EC" id="2.7.13.3" evidence="2"/>
<dbReference type="OrthoDB" id="8477115at2"/>
<dbReference type="Gene3D" id="1.10.287.130">
    <property type="match status" value="1"/>
</dbReference>
<proteinExistence type="predicted"/>
<dbReference type="CDD" id="cd00130">
    <property type="entry name" value="PAS"/>
    <property type="match status" value="3"/>
</dbReference>
<dbReference type="Pfam" id="PF08448">
    <property type="entry name" value="PAS_4"/>
    <property type="match status" value="1"/>
</dbReference>
<keyword evidence="4" id="KW-0808">Transferase</keyword>
<dbReference type="InterPro" id="IPR013656">
    <property type="entry name" value="PAS_4"/>
</dbReference>
<dbReference type="InterPro" id="IPR035965">
    <property type="entry name" value="PAS-like_dom_sf"/>
</dbReference>
<dbReference type="InterPro" id="IPR003594">
    <property type="entry name" value="HATPase_dom"/>
</dbReference>
<comment type="catalytic activity">
    <reaction evidence="1">
        <text>ATP + protein L-histidine = ADP + protein N-phospho-L-histidine.</text>
        <dbReference type="EC" id="2.7.13.3"/>
    </reaction>
</comment>
<evidence type="ECO:0000256" key="3">
    <source>
        <dbReference type="ARBA" id="ARBA00022553"/>
    </source>
</evidence>
<dbReference type="InterPro" id="IPR000700">
    <property type="entry name" value="PAS-assoc_C"/>
</dbReference>
<dbReference type="InterPro" id="IPR003661">
    <property type="entry name" value="HisK_dim/P_dom"/>
</dbReference>
<dbReference type="SMART" id="SM00388">
    <property type="entry name" value="HisKA"/>
    <property type="match status" value="1"/>
</dbReference>
<dbReference type="Pfam" id="PF13426">
    <property type="entry name" value="PAS_9"/>
    <property type="match status" value="1"/>
</dbReference>
<comment type="caution">
    <text evidence="9">The sequence shown here is derived from an EMBL/GenBank/DDBJ whole genome shotgun (WGS) entry which is preliminary data.</text>
</comment>
<gene>
    <name evidence="9" type="ORF">EJ903_01645</name>
</gene>
<dbReference type="SMART" id="SM00091">
    <property type="entry name" value="PAS"/>
    <property type="match status" value="3"/>
</dbReference>
<keyword evidence="10" id="KW-1185">Reference proteome</keyword>
<feature type="domain" description="PAC" evidence="8">
    <location>
        <begin position="355"/>
        <end position="405"/>
    </location>
</feature>
<dbReference type="InterPro" id="IPR005467">
    <property type="entry name" value="His_kinase_dom"/>
</dbReference>
<dbReference type="InterPro" id="IPR036097">
    <property type="entry name" value="HisK_dim/P_sf"/>
</dbReference>
<dbReference type="PRINTS" id="PR00344">
    <property type="entry name" value="BCTRLSENSOR"/>
</dbReference>
<dbReference type="GO" id="GO:0000155">
    <property type="term" value="F:phosphorelay sensor kinase activity"/>
    <property type="evidence" value="ECO:0007669"/>
    <property type="project" value="InterPro"/>
</dbReference>
<evidence type="ECO:0000256" key="1">
    <source>
        <dbReference type="ARBA" id="ARBA00000085"/>
    </source>
</evidence>
<protein>
    <recommendedName>
        <fullName evidence="2">histidine kinase</fullName>
        <ecNumber evidence="2">2.7.13.3</ecNumber>
    </recommendedName>
</protein>
<evidence type="ECO:0000256" key="5">
    <source>
        <dbReference type="ARBA" id="ARBA00022777"/>
    </source>
</evidence>
<dbReference type="InterPro" id="IPR013655">
    <property type="entry name" value="PAS_fold_3"/>
</dbReference>
<keyword evidence="5" id="KW-0418">Kinase</keyword>
<name>A0A431VP45_9PROT</name>
<dbReference type="PROSITE" id="PS50113">
    <property type="entry name" value="PAC"/>
    <property type="match status" value="1"/>
</dbReference>
<dbReference type="SUPFAM" id="SSF47384">
    <property type="entry name" value="Homodimeric domain of signal transducing histidine kinase"/>
    <property type="match status" value="1"/>
</dbReference>
<evidence type="ECO:0000259" key="7">
    <source>
        <dbReference type="PROSITE" id="PS50112"/>
    </source>
</evidence>
<dbReference type="PANTHER" id="PTHR43047:SF64">
    <property type="entry name" value="HISTIDINE KINASE CONTAINING CHEY-HOMOLOGOUS RECEIVER DOMAIN AND PAS DOMAIN-RELATED"/>
    <property type="match status" value="1"/>
</dbReference>
<evidence type="ECO:0000313" key="9">
    <source>
        <dbReference type="EMBL" id="RTR24490.1"/>
    </source>
</evidence>
<feature type="domain" description="PAS" evidence="7">
    <location>
        <begin position="155"/>
        <end position="225"/>
    </location>
</feature>
<dbReference type="Pfam" id="PF00512">
    <property type="entry name" value="HisKA"/>
    <property type="match status" value="1"/>
</dbReference>
<feature type="domain" description="PAS" evidence="7">
    <location>
        <begin position="278"/>
        <end position="320"/>
    </location>
</feature>
<sequence>MLRCGNRHSLHPGARVTWEPPEGAVQVTEKTIRALMRNARDVATVVGADGTFTYVGDAAARVLGYAPERLIGTHLTDHAHPDERDEVVRRFAARWEAPSTLSGTAVFRFRHADGRWRWVEATGNNQSDDPDIGGVVLNVRDVTEQLDTAERLRVSEARYQTLAESAPVGIFQTDADGGLLYANARLASIAGLPPERLLGDGWFDAIHPQDRAQVAAEWRAGLATDRPLLLDFRFHDAMAAVDMRVLCQRVPLEGGGGFIGTITDVSEYVRTANALLLSEARNQATLDTVADAILTIDDRDCIVSFNRAAEEMFGVSAADVQWNAVDALFPATHLREAAGERFAFAPGQTTAVIARSRLIEARRPDGSALPIELSVSASEVEGRRFYTGILRDVTERRRIEREIIAAKEAAEAADKAKSAFVATMSHELRTPLNAVIGFAQLLEMKLNDPAAINLYPDYVRSIRQSGEQLLAIIDEILDIARVESGRLELADDALDLGGVVVQAVADQQFFANHHAIALEVALDPDLPPVRGDERRLRQALCNLISNGIKFSHPQGTVTVSAGCDAAGWVALVVRDTGIGLDPADVHKVTQPFVQLDQSMARKFEGVGLGLPLARRLVEAHGGTLTIDSQVNQGCTVTIRLPPDRIVTVEDLLG</sequence>
<feature type="domain" description="Histidine kinase" evidence="6">
    <location>
        <begin position="423"/>
        <end position="644"/>
    </location>
</feature>
<dbReference type="FunFam" id="3.30.565.10:FF:000006">
    <property type="entry name" value="Sensor histidine kinase WalK"/>
    <property type="match status" value="1"/>
</dbReference>
<dbReference type="Pfam" id="PF08447">
    <property type="entry name" value="PAS_3"/>
    <property type="match status" value="1"/>
</dbReference>
<evidence type="ECO:0000259" key="6">
    <source>
        <dbReference type="PROSITE" id="PS50109"/>
    </source>
</evidence>
<dbReference type="SMART" id="SM00086">
    <property type="entry name" value="PAC"/>
    <property type="match status" value="2"/>
</dbReference>
<dbReference type="SMART" id="SM00387">
    <property type="entry name" value="HATPase_c"/>
    <property type="match status" value="1"/>
</dbReference>
<dbReference type="AlphaFoldDB" id="A0A431VP45"/>
<dbReference type="EMBL" id="RXMA01000001">
    <property type="protein sequence ID" value="RTR24490.1"/>
    <property type="molecule type" value="Genomic_DNA"/>
</dbReference>
<organism evidence="9 10">
    <name type="scientific">Azospirillum griseum</name>
    <dbReference type="NCBI Taxonomy" id="2496639"/>
    <lineage>
        <taxon>Bacteria</taxon>
        <taxon>Pseudomonadati</taxon>
        <taxon>Pseudomonadota</taxon>
        <taxon>Alphaproteobacteria</taxon>
        <taxon>Rhodospirillales</taxon>
        <taxon>Azospirillaceae</taxon>
        <taxon>Azospirillum</taxon>
    </lineage>
</organism>
<accession>A0A431VP45</accession>
<evidence type="ECO:0000256" key="4">
    <source>
        <dbReference type="ARBA" id="ARBA00022679"/>
    </source>
</evidence>
<feature type="domain" description="PAS" evidence="7">
    <location>
        <begin position="28"/>
        <end position="87"/>
    </location>
</feature>
<dbReference type="CDD" id="cd00082">
    <property type="entry name" value="HisKA"/>
    <property type="match status" value="1"/>
</dbReference>
<evidence type="ECO:0000259" key="8">
    <source>
        <dbReference type="PROSITE" id="PS50113"/>
    </source>
</evidence>
<dbReference type="PROSITE" id="PS50109">
    <property type="entry name" value="HIS_KIN"/>
    <property type="match status" value="1"/>
</dbReference>
<dbReference type="InterPro" id="IPR000014">
    <property type="entry name" value="PAS"/>
</dbReference>
<dbReference type="PANTHER" id="PTHR43047">
    <property type="entry name" value="TWO-COMPONENT HISTIDINE PROTEIN KINASE"/>
    <property type="match status" value="1"/>
</dbReference>
<dbReference type="SUPFAM" id="SSF55785">
    <property type="entry name" value="PYP-like sensor domain (PAS domain)"/>
    <property type="match status" value="3"/>
</dbReference>
<dbReference type="Proteomes" id="UP000277007">
    <property type="component" value="Unassembled WGS sequence"/>
</dbReference>
<dbReference type="PROSITE" id="PS50112">
    <property type="entry name" value="PAS"/>
    <property type="match status" value="3"/>
</dbReference>
<evidence type="ECO:0000256" key="2">
    <source>
        <dbReference type="ARBA" id="ARBA00012438"/>
    </source>
</evidence>
<dbReference type="NCBIfam" id="TIGR00229">
    <property type="entry name" value="sensory_box"/>
    <property type="match status" value="3"/>
</dbReference>
<dbReference type="CDD" id="cd16922">
    <property type="entry name" value="HATPase_EvgS-ArcB-TorS-like"/>
    <property type="match status" value="1"/>
</dbReference>
<dbReference type="SUPFAM" id="SSF55874">
    <property type="entry name" value="ATPase domain of HSP90 chaperone/DNA topoisomerase II/histidine kinase"/>
    <property type="match status" value="1"/>
</dbReference>
<dbReference type="Gene3D" id="3.30.450.20">
    <property type="entry name" value="PAS domain"/>
    <property type="match status" value="3"/>
</dbReference>
<keyword evidence="3" id="KW-0597">Phosphoprotein</keyword>
<dbReference type="Pfam" id="PF02518">
    <property type="entry name" value="HATPase_c"/>
    <property type="match status" value="1"/>
</dbReference>
<dbReference type="InterPro" id="IPR004358">
    <property type="entry name" value="Sig_transdc_His_kin-like_C"/>
</dbReference>